<feature type="transmembrane region" description="Helical" evidence="14">
    <location>
        <begin position="253"/>
        <end position="276"/>
    </location>
</feature>
<feature type="transmembrane region" description="Helical" evidence="14">
    <location>
        <begin position="385"/>
        <end position="403"/>
    </location>
</feature>
<feature type="transmembrane region" description="Helical" evidence="14">
    <location>
        <begin position="34"/>
        <end position="59"/>
    </location>
</feature>
<feature type="domain" description="G-protein coupled receptors family 1 profile" evidence="15">
    <location>
        <begin position="366"/>
        <end position="617"/>
    </location>
</feature>
<feature type="transmembrane region" description="Helical" evidence="14">
    <location>
        <begin position="68"/>
        <end position="86"/>
    </location>
</feature>
<evidence type="ECO:0000256" key="10">
    <source>
        <dbReference type="ARBA" id="ARBA00023170"/>
    </source>
</evidence>
<evidence type="ECO:0000256" key="9">
    <source>
        <dbReference type="ARBA" id="ARBA00023157"/>
    </source>
</evidence>
<evidence type="ECO:0000313" key="17">
    <source>
        <dbReference type="Proteomes" id="UP000736164"/>
    </source>
</evidence>
<feature type="transmembrane region" description="Helical" evidence="14">
    <location>
        <begin position="1757"/>
        <end position="1777"/>
    </location>
</feature>
<feature type="transmembrane region" description="Helical" evidence="14">
    <location>
        <begin position="1048"/>
        <end position="1073"/>
    </location>
</feature>
<dbReference type="FunFam" id="1.20.1070.10:FF:000024">
    <property type="entry name" value="Olfactory receptor"/>
    <property type="match status" value="6"/>
</dbReference>
<feature type="domain" description="G-protein coupled receptors family 1 profile" evidence="15">
    <location>
        <begin position="1427"/>
        <end position="1678"/>
    </location>
</feature>
<feature type="transmembrane region" description="Helical" evidence="14">
    <location>
        <begin position="1163"/>
        <end position="1190"/>
    </location>
</feature>
<feature type="transmembrane region" description="Helical" evidence="14">
    <location>
        <begin position="423"/>
        <end position="445"/>
    </location>
</feature>
<feature type="transmembrane region" description="Helical" evidence="14">
    <location>
        <begin position="1484"/>
        <end position="1506"/>
    </location>
</feature>
<feature type="transmembrane region" description="Helical" evidence="14">
    <location>
        <begin position="106"/>
        <end position="128"/>
    </location>
</feature>
<dbReference type="Gene3D" id="1.20.1070.10">
    <property type="entry name" value="Rhodopsin 7-helix transmembrane proteins"/>
    <property type="match status" value="6"/>
</dbReference>
<keyword evidence="12 13" id="KW-0807">Transducer</keyword>
<feature type="transmembrane region" description="Helical" evidence="14">
    <location>
        <begin position="791"/>
        <end position="818"/>
    </location>
</feature>
<dbReference type="GO" id="GO:0004984">
    <property type="term" value="F:olfactory receptor activity"/>
    <property type="evidence" value="ECO:0007669"/>
    <property type="project" value="InterPro"/>
</dbReference>
<dbReference type="PRINTS" id="PR00245">
    <property type="entry name" value="OLFACTORYR"/>
</dbReference>
<feature type="transmembrane region" description="Helical" evidence="14">
    <location>
        <begin position="710"/>
        <end position="728"/>
    </location>
</feature>
<keyword evidence="11" id="KW-0325">Glycoprotein</keyword>
<dbReference type="GO" id="GO:0004930">
    <property type="term" value="F:G protein-coupled receptor activity"/>
    <property type="evidence" value="ECO:0007669"/>
    <property type="project" value="UniProtKB-KW"/>
</dbReference>
<feature type="transmembrane region" description="Helical" evidence="14">
    <location>
        <begin position="748"/>
        <end position="770"/>
    </location>
</feature>
<feature type="transmembrane region" description="Helical" evidence="14">
    <location>
        <begin position="1811"/>
        <end position="1829"/>
    </location>
</feature>
<feature type="transmembrane region" description="Helical" evidence="14">
    <location>
        <begin position="204"/>
        <end position="233"/>
    </location>
</feature>
<feature type="domain" description="G-protein coupled receptors family 1 profile" evidence="15">
    <location>
        <begin position="1063"/>
        <end position="1314"/>
    </location>
</feature>
<dbReference type="SUPFAM" id="SSF81321">
    <property type="entry name" value="Family A G protein-coupled receptor-like"/>
    <property type="match status" value="6"/>
</dbReference>
<accession>A0A8J7P393</accession>
<keyword evidence="7 13" id="KW-0297">G-protein coupled receptor</keyword>
<feature type="domain" description="G-protein coupled receptors family 1 profile" evidence="15">
    <location>
        <begin position="691"/>
        <end position="942"/>
    </location>
</feature>
<protein>
    <submittedName>
        <fullName evidence="16">O51F2 protein</fullName>
    </submittedName>
</protein>
<feature type="transmembrane region" description="Helical" evidence="14">
    <location>
        <begin position="466"/>
        <end position="493"/>
    </location>
</feature>
<evidence type="ECO:0000313" key="16">
    <source>
        <dbReference type="EMBL" id="MBN3324422.1"/>
    </source>
</evidence>
<evidence type="ECO:0000256" key="14">
    <source>
        <dbReference type="SAM" id="Phobius"/>
    </source>
</evidence>
<evidence type="ECO:0000256" key="11">
    <source>
        <dbReference type="ARBA" id="ARBA00023180"/>
    </source>
</evidence>
<name>A0A8J7P393_ATRSP</name>
<feature type="transmembrane region" description="Helical" evidence="14">
    <location>
        <begin position="895"/>
        <end position="916"/>
    </location>
</feature>
<feature type="transmembrane region" description="Helical" evidence="14">
    <location>
        <begin position="1223"/>
        <end position="1247"/>
    </location>
</feature>
<evidence type="ECO:0000256" key="2">
    <source>
        <dbReference type="ARBA" id="ARBA00022475"/>
    </source>
</evidence>
<comment type="similarity">
    <text evidence="13">Belongs to the G-protein coupled receptor 1 family.</text>
</comment>
<feature type="non-terminal residue" evidence="16">
    <location>
        <position position="1"/>
    </location>
</feature>
<keyword evidence="5" id="KW-0552">Olfaction</keyword>
<keyword evidence="2" id="KW-1003">Cell membrane</keyword>
<proteinExistence type="inferred from homology"/>
<keyword evidence="9" id="KW-1015">Disulfide bond</keyword>
<dbReference type="PANTHER" id="PTHR26450">
    <property type="entry name" value="OLFACTORY RECEPTOR 56B1-RELATED"/>
    <property type="match status" value="1"/>
</dbReference>
<dbReference type="InterPro" id="IPR000725">
    <property type="entry name" value="Olfact_rcpt"/>
</dbReference>
<feature type="transmembrane region" description="Helical" evidence="14">
    <location>
        <begin position="1120"/>
        <end position="1142"/>
    </location>
</feature>
<comment type="subcellular location">
    <subcellularLocation>
        <location evidence="1">Cell membrane</location>
        <topology evidence="1">Multi-pass membrane protein</topology>
    </subcellularLocation>
</comment>
<evidence type="ECO:0000256" key="13">
    <source>
        <dbReference type="RuleBase" id="RU000688"/>
    </source>
</evidence>
<feature type="transmembrane region" description="Helical" evidence="14">
    <location>
        <begin position="1586"/>
        <end position="1611"/>
    </location>
</feature>
<keyword evidence="4 13" id="KW-0812">Transmembrane</keyword>
<evidence type="ECO:0000256" key="1">
    <source>
        <dbReference type="ARBA" id="ARBA00004651"/>
    </source>
</evidence>
<feature type="transmembrane region" description="Helical" evidence="14">
    <location>
        <begin position="1631"/>
        <end position="1654"/>
    </location>
</feature>
<dbReference type="EMBL" id="JAAWVO010070726">
    <property type="protein sequence ID" value="MBN3324422.1"/>
    <property type="molecule type" value="Genomic_DNA"/>
</dbReference>
<dbReference type="Proteomes" id="UP000736164">
    <property type="component" value="Unassembled WGS sequence"/>
</dbReference>
<feature type="transmembrane region" description="Helical" evidence="14">
    <location>
        <begin position="1412"/>
        <end position="1437"/>
    </location>
</feature>
<evidence type="ECO:0000256" key="12">
    <source>
        <dbReference type="ARBA" id="ARBA00023224"/>
    </source>
</evidence>
<evidence type="ECO:0000259" key="15">
    <source>
        <dbReference type="PROSITE" id="PS50262"/>
    </source>
</evidence>
<feature type="transmembrane region" description="Helical" evidence="14">
    <location>
        <begin position="1946"/>
        <end position="1965"/>
    </location>
</feature>
<keyword evidence="6 14" id="KW-1133">Transmembrane helix</keyword>
<dbReference type="PROSITE" id="PS50262">
    <property type="entry name" value="G_PROTEIN_RECEP_F1_2"/>
    <property type="match status" value="6"/>
</dbReference>
<keyword evidence="17" id="KW-1185">Reference proteome</keyword>
<evidence type="ECO:0000256" key="5">
    <source>
        <dbReference type="ARBA" id="ARBA00022725"/>
    </source>
</evidence>
<keyword evidence="3" id="KW-0716">Sensory transduction</keyword>
<feature type="non-terminal residue" evidence="16">
    <location>
        <position position="2015"/>
    </location>
</feature>
<feature type="domain" description="G-protein coupled receptors family 1 profile" evidence="15">
    <location>
        <begin position="49"/>
        <end position="300"/>
    </location>
</feature>
<evidence type="ECO:0000256" key="7">
    <source>
        <dbReference type="ARBA" id="ARBA00023040"/>
    </source>
</evidence>
<feature type="transmembrane region" description="Helical" evidence="14">
    <location>
        <begin position="1841"/>
        <end position="1862"/>
    </location>
</feature>
<feature type="transmembrane region" description="Helical" evidence="14">
    <location>
        <begin position="676"/>
        <end position="701"/>
    </location>
</feature>
<evidence type="ECO:0000256" key="4">
    <source>
        <dbReference type="ARBA" id="ARBA00022692"/>
    </source>
</evidence>
<gene>
    <name evidence="16" type="primary">Or51f2_9</name>
    <name evidence="16" type="ORF">GTO95_0008352</name>
</gene>
<reference evidence="16" key="1">
    <citation type="journal article" date="2021" name="Cell">
        <title>Tracing the genetic footprints of vertebrate landing in non-teleost ray-finned fishes.</title>
        <authorList>
            <person name="Bi X."/>
            <person name="Wang K."/>
            <person name="Yang L."/>
            <person name="Pan H."/>
            <person name="Jiang H."/>
            <person name="Wei Q."/>
            <person name="Fang M."/>
            <person name="Yu H."/>
            <person name="Zhu C."/>
            <person name="Cai Y."/>
            <person name="He Y."/>
            <person name="Gan X."/>
            <person name="Zeng H."/>
            <person name="Yu D."/>
            <person name="Zhu Y."/>
            <person name="Jiang H."/>
            <person name="Qiu Q."/>
            <person name="Yang H."/>
            <person name="Zhang Y.E."/>
            <person name="Wang W."/>
            <person name="Zhu M."/>
            <person name="He S."/>
            <person name="Zhang G."/>
        </authorList>
    </citation>
    <scope>NUCLEOTIDE SEQUENCE</scope>
    <source>
        <strain evidence="16">Allg_001</strain>
    </source>
</reference>
<sequence>MTFVITTSPVLNTTFIRPNGFYIRGFYALENSNYFFIFLGVIYVATLLANALIMSIIWFAQPLHTPKYFGVFSLALVDVSYSTSLIPKSLDLFLYGNRLVEYNTCLTQMFFVHYFSAMESYALMVLAYDRFIAICFPLRCKTINSNTKMIIVIIISWVIPFIVVLTMVSFITRLSYCKSVIVNSYFCDHGPVFKISCSDYSINWFMAAFFIVSLFFLPLALILLSYVCILVSLLKIAEADGRRKAFRTCTSHLILVAVFYVPLLATYIIAWVNVYIDTDTRILNTSLSAAIPPLLNPIIYTLKTDEIMDQIKKYIRNRKMALSPSPVLNTTFIRPHGFYIRGFYALENSNYFFIFLGVIYVATLLANALIMSIIWFAQPLHTPKYFGVFSLALVDVSYSTSLIPKSLDMFIYGNRLVEYNTCLTQMFFVEYFSAMESYALVVLAYDRLIAICFPLRCRTINSNSKMIIVILISWAIPFVIVLTMVCFVTRLSYCKSVIVNSFYCDHGPVFKISCSDYSVNWFLASFYVMALLFSPLVLILLSYLCIVIALLKIAETDGRRKAFKTCTSHLILVAIFYVPLLVTNIIAWVNVNIDTDTRILNTSLSGALPPLLNPIIYTLKTEEIMEQIKKYIRNRKIVLLRKMTSQMSTTPVLNTTFIRPYGFYIRGFYDLENSNYYLIFLGVIYVATLLANAFIMSIIWFAQPLHTPKYFGVFSLALVDVSYSTSLIPKSLDMFIYGNRLVEYNTCLTQMFFVHYFSAMESYALLVLAYDRFIAICFPLRCKTINSNTKMIIVIIISWFIPFIVVLTMVCFVTRLSYCKSVIVNSFFCDHGPVFKISCSDYSINWFLASFFVVSLLFFPLALILLSYVCIVVALLKIAEIDSRRKAFKTCTSHLILVAIFYVPLLVTNIIAWVNVNIDTNTRILNTSLSVSIPPLLNPIIYTLKTEEIMVQIKKYIRNRKMVSFHLHPAPQFRRGQFVWLFTLNLPICQKARKRASPLQCTIEEDVFERLRKMTSVITTTSPVLNSTFIRPNGFYIRGFYALENSNYFFIFLGVIYVATLLANALIMSIIWFAQPLHTPKYFGVFSLALVDVSYSTSLIPKSLDLFLYGNRFMEYSTCLTQMFFVEYFSAMESYALIVLAYDRLIAICFPLRCKTINSNNKMIIVIIISWSIPFVIVLTMVCFITRLSYCKSVIVNSLYCDHGPVFKITCSDYSISWFLASFYVMSVWFFPLALILLSYLCIIVALLKITETDGRRKAFKTCTSHLILVAIYYLPLLVTNIIAWVNVNVDTDTRVLNTALSGALPPLLNPIIYTLKTDEIMEQIKKYIRNRKIVLFEGNFKRRCMFNPNEVYSQLNSRNTSRDNIMEIFNRALLHQIAGLKRQCFKVLNTTFIRPYGFYVRGFYALENSNYYFICLGVIYVATILANALIMSIIWFAQPLHTPKYFGVFSLALVDVSYSTSLIPKSLDMFIYGNRLVQYNACLTQMFFVEFFSAMESYALVVLAYDRLIAICFPLRCKTINSNSKMIIVILISWAIPFVIVLTMVCFITRLSYCKSVIVNSFYCDHGPVFKISCSDYSINWFMAAFYIVVLLFFPLGLILVSYVCIVVALLKIAEADGRRKAFKTCTSHLILVAIFYVPLLVTNIIAWVNVYIDTDTRILNTSLSGAIPPLLNPIIYTLKTEEIMEQIKKYIRNRKIFFSFKRNFTRPVGFYIRGFYALQITEYYFTLLAVVYVITLLANFLIMLIIWYAESLHTPKYLAIFSLAVVDVSYSTALIPKAIHTFLFNSRFVYFNACLTQMFFVHYFSSMESFGLCVLAYDRLIAICFPLRSHALNSNAKMMLIIIVSWTIPLIVVLIMVALIPPLPYCKTTIVNSYFCDHGPVFKIACGDYSPNWFMACFYTVALYFAPFTFIVVTYMFIINALLKIASTESRWTAFKTCSTHLTLVAIFFIPIVVTYVVAWVNVNIDTDTRIINTSMSATIPPLLNPIIYTLKTEEILEQIKMFIRRRKTRPTF</sequence>
<feature type="transmembrane region" description="Helical" evidence="14">
    <location>
        <begin position="1446"/>
        <end position="1464"/>
    </location>
</feature>
<feature type="transmembrane region" description="Helical" evidence="14">
    <location>
        <begin position="351"/>
        <end position="376"/>
    </location>
</feature>
<evidence type="ECO:0000256" key="3">
    <source>
        <dbReference type="ARBA" id="ARBA00022606"/>
    </source>
</evidence>
<feature type="transmembrane region" description="Helical" evidence="14">
    <location>
        <begin position="1082"/>
        <end position="1100"/>
    </location>
</feature>
<dbReference type="PRINTS" id="PR00237">
    <property type="entry name" value="GPCRRHODOPSN"/>
</dbReference>
<keyword evidence="8 14" id="KW-0472">Membrane</keyword>
<feature type="domain" description="G-protein coupled receptors family 1 profile" evidence="15">
    <location>
        <begin position="1740"/>
        <end position="1991"/>
    </location>
</feature>
<evidence type="ECO:0000256" key="8">
    <source>
        <dbReference type="ARBA" id="ARBA00023136"/>
    </source>
</evidence>
<evidence type="ECO:0000256" key="6">
    <source>
        <dbReference type="ARBA" id="ARBA00022989"/>
    </source>
</evidence>
<feature type="transmembrane region" description="Helical" evidence="14">
    <location>
        <begin position="526"/>
        <end position="550"/>
    </location>
</feature>
<organism evidence="16 17">
    <name type="scientific">Atractosteus spatula</name>
    <name type="common">Alligator gar</name>
    <name type="synonym">Lepisosteus spatula</name>
    <dbReference type="NCBI Taxonomy" id="7917"/>
    <lineage>
        <taxon>Eukaryota</taxon>
        <taxon>Metazoa</taxon>
        <taxon>Chordata</taxon>
        <taxon>Craniata</taxon>
        <taxon>Vertebrata</taxon>
        <taxon>Euteleostomi</taxon>
        <taxon>Actinopterygii</taxon>
        <taxon>Neopterygii</taxon>
        <taxon>Holostei</taxon>
        <taxon>Semionotiformes</taxon>
        <taxon>Lepisosteidae</taxon>
        <taxon>Atractosteus</taxon>
    </lineage>
</organism>
<keyword evidence="10 13" id="KW-0675">Receptor</keyword>
<dbReference type="InterPro" id="IPR000276">
    <property type="entry name" value="GPCR_Rhodpsn"/>
</dbReference>
<dbReference type="Pfam" id="PF13853">
    <property type="entry name" value="7tm_4"/>
    <property type="match status" value="6"/>
</dbReference>
<dbReference type="PANTHER" id="PTHR26450:SF87">
    <property type="entry name" value="OLFACTORY RECEPTOR 51F2"/>
    <property type="match status" value="1"/>
</dbReference>
<dbReference type="InterPro" id="IPR017452">
    <property type="entry name" value="GPCR_Rhodpsn_7TM"/>
</dbReference>
<comment type="caution">
    <text evidence="16">The sequence shown here is derived from an EMBL/GenBank/DDBJ whole genome shotgun (WGS) entry which is preliminary data.</text>
</comment>
<dbReference type="PROSITE" id="PS00237">
    <property type="entry name" value="G_PROTEIN_RECEP_F1_1"/>
    <property type="match status" value="2"/>
</dbReference>
<feature type="transmembrane region" description="Helical" evidence="14">
    <location>
        <begin position="846"/>
        <end position="875"/>
    </location>
</feature>
<feature type="transmembrane region" description="Helical" evidence="14">
    <location>
        <begin position="1725"/>
        <end position="1751"/>
    </location>
</feature>
<feature type="transmembrane region" description="Helical" evidence="14">
    <location>
        <begin position="570"/>
        <end position="591"/>
    </location>
</feature>
<feature type="transmembrane region" description="Helical" evidence="14">
    <location>
        <begin position="1527"/>
        <end position="1554"/>
    </location>
</feature>
<feature type="transmembrane region" description="Helical" evidence="14">
    <location>
        <begin position="149"/>
        <end position="171"/>
    </location>
</feature>
<feature type="transmembrane region" description="Helical" evidence="14">
    <location>
        <begin position="1267"/>
        <end position="1288"/>
    </location>
</feature>
<dbReference type="InterPro" id="IPR050402">
    <property type="entry name" value="OR51/52/56-like"/>
</dbReference>
<dbReference type="GO" id="GO:0005886">
    <property type="term" value="C:plasma membrane"/>
    <property type="evidence" value="ECO:0007669"/>
    <property type="project" value="UniProtKB-SubCell"/>
</dbReference>
<feature type="transmembrane region" description="Helical" evidence="14">
    <location>
        <begin position="1903"/>
        <end position="1925"/>
    </location>
</feature>